<dbReference type="InterPro" id="IPR001245">
    <property type="entry name" value="Ser-Thr/Tyr_kinase_cat_dom"/>
</dbReference>
<dbReference type="AlphaFoldDB" id="A0A2N0PH74"/>
<organism evidence="2 3">
    <name type="scientific">Rhizophagus irregularis</name>
    <dbReference type="NCBI Taxonomy" id="588596"/>
    <lineage>
        <taxon>Eukaryota</taxon>
        <taxon>Fungi</taxon>
        <taxon>Fungi incertae sedis</taxon>
        <taxon>Mucoromycota</taxon>
        <taxon>Glomeromycotina</taxon>
        <taxon>Glomeromycetes</taxon>
        <taxon>Glomerales</taxon>
        <taxon>Glomeraceae</taxon>
        <taxon>Rhizophagus</taxon>
    </lineage>
</organism>
<comment type="caution">
    <text evidence="2">The sequence shown here is derived from an EMBL/GenBank/DDBJ whole genome shotgun (WGS) entry which is preliminary data.</text>
</comment>
<dbReference type="Gene3D" id="1.10.510.10">
    <property type="entry name" value="Transferase(Phosphotransferase) domain 1"/>
    <property type="match status" value="1"/>
</dbReference>
<dbReference type="GO" id="GO:0004674">
    <property type="term" value="F:protein serine/threonine kinase activity"/>
    <property type="evidence" value="ECO:0007669"/>
    <property type="project" value="TreeGrafter"/>
</dbReference>
<dbReference type="VEuPathDB" id="FungiDB:FUN_003575"/>
<dbReference type="SUPFAM" id="SSF56112">
    <property type="entry name" value="Protein kinase-like (PK-like)"/>
    <property type="match status" value="1"/>
</dbReference>
<dbReference type="InterPro" id="IPR000719">
    <property type="entry name" value="Prot_kinase_dom"/>
</dbReference>
<feature type="domain" description="Protein kinase" evidence="1">
    <location>
        <begin position="1"/>
        <end position="97"/>
    </location>
</feature>
<gene>
    <name evidence="2" type="ORF">RhiirA5_293560</name>
</gene>
<keyword evidence="2" id="KW-0808">Transferase</keyword>
<name>A0A2N0PH74_9GLOM</name>
<dbReference type="InterPro" id="IPR051681">
    <property type="entry name" value="Ser/Thr_Kinases-Pseudokinases"/>
</dbReference>
<dbReference type="PANTHER" id="PTHR44329">
    <property type="entry name" value="SERINE/THREONINE-PROTEIN KINASE TNNI3K-RELATED"/>
    <property type="match status" value="1"/>
</dbReference>
<evidence type="ECO:0000313" key="3">
    <source>
        <dbReference type="Proteomes" id="UP000232722"/>
    </source>
</evidence>
<dbReference type="InterPro" id="IPR011009">
    <property type="entry name" value="Kinase-like_dom_sf"/>
</dbReference>
<dbReference type="EMBL" id="LLXJ01000789">
    <property type="protein sequence ID" value="PKC06181.1"/>
    <property type="molecule type" value="Genomic_DNA"/>
</dbReference>
<proteinExistence type="predicted"/>
<keyword evidence="2" id="KW-0418">Kinase</keyword>
<dbReference type="GO" id="GO:0005524">
    <property type="term" value="F:ATP binding"/>
    <property type="evidence" value="ECO:0007669"/>
    <property type="project" value="InterPro"/>
</dbReference>
<dbReference type="Pfam" id="PF07714">
    <property type="entry name" value="PK_Tyr_Ser-Thr"/>
    <property type="match status" value="1"/>
</dbReference>
<sequence>YGVIPFIAPELFKSYRFSKESDIYCMGMIMWELTTGCKPFANVEHDINLIRKILDGERPEITEDTPEIYANLMKRCWDPDPKKRPLIYEILESVSWYNYDYTTKFAVFKQAEERRLELIEMKMLGPEFSVKPHPAAIYTSRSLRSFISKCSSIYSINAFNEKQGVHYLLLLKKININQNKIDCSRLT</sequence>
<dbReference type="Proteomes" id="UP000232722">
    <property type="component" value="Unassembled WGS sequence"/>
</dbReference>
<evidence type="ECO:0000259" key="1">
    <source>
        <dbReference type="PROSITE" id="PS50011"/>
    </source>
</evidence>
<evidence type="ECO:0000313" key="2">
    <source>
        <dbReference type="EMBL" id="PKC06181.1"/>
    </source>
</evidence>
<accession>A0A2N0PH74</accession>
<feature type="non-terminal residue" evidence="2">
    <location>
        <position position="1"/>
    </location>
</feature>
<reference evidence="2 3" key="2">
    <citation type="submission" date="2017-09" db="EMBL/GenBank/DDBJ databases">
        <title>Extensive intraspecific genome diversity in a model arbuscular mycorrhizal fungus.</title>
        <authorList>
            <person name="Chen E.C."/>
            <person name="Morin E."/>
            <person name="Beaudet D."/>
            <person name="Noel J."/>
            <person name="Ndikumana S."/>
            <person name="Charron P."/>
            <person name="St-Onge C."/>
            <person name="Giorgi J."/>
            <person name="Grigoriev I.V."/>
            <person name="Roux C."/>
            <person name="Martin F.M."/>
            <person name="Corradi N."/>
        </authorList>
    </citation>
    <scope>NUCLEOTIDE SEQUENCE [LARGE SCALE GENOMIC DNA]</scope>
    <source>
        <strain evidence="2 3">A5</strain>
    </source>
</reference>
<dbReference type="PROSITE" id="PS50011">
    <property type="entry name" value="PROTEIN_KINASE_DOM"/>
    <property type="match status" value="1"/>
</dbReference>
<reference evidence="2 3" key="1">
    <citation type="submission" date="2016-04" db="EMBL/GenBank/DDBJ databases">
        <title>Genome analyses suggest a sexual origin of heterokaryosis in a supposedly ancient asexual fungus.</title>
        <authorList>
            <person name="Ropars J."/>
            <person name="Sedzielewska K."/>
            <person name="Noel J."/>
            <person name="Charron P."/>
            <person name="Farinelli L."/>
            <person name="Marton T."/>
            <person name="Kruger M."/>
            <person name="Pelin A."/>
            <person name="Brachmann A."/>
            <person name="Corradi N."/>
        </authorList>
    </citation>
    <scope>NUCLEOTIDE SEQUENCE [LARGE SCALE GENOMIC DNA]</scope>
    <source>
        <strain evidence="2 3">A5</strain>
    </source>
</reference>
<protein>
    <submittedName>
        <fullName evidence="2">Kinase-like protein</fullName>
    </submittedName>
</protein>